<dbReference type="InterPro" id="IPR010627">
    <property type="entry name" value="Prepilin_pept_A24_N"/>
</dbReference>
<dbReference type="InterPro" id="IPR000045">
    <property type="entry name" value="Prepilin_IV_endopep_pep"/>
</dbReference>
<dbReference type="GO" id="GO:0006465">
    <property type="term" value="P:signal peptide processing"/>
    <property type="evidence" value="ECO:0007669"/>
    <property type="project" value="TreeGrafter"/>
</dbReference>
<evidence type="ECO:0008006" key="12">
    <source>
        <dbReference type="Google" id="ProtNLM"/>
    </source>
</evidence>
<feature type="transmembrane region" description="Helical" evidence="7">
    <location>
        <begin position="223"/>
        <end position="248"/>
    </location>
</feature>
<keyword evidence="6 7" id="KW-0472">Membrane</keyword>
<evidence type="ECO:0000256" key="4">
    <source>
        <dbReference type="ARBA" id="ARBA00022692"/>
    </source>
</evidence>
<organism evidence="10 11">
    <name type="scientific">Candidatus Colwellbacteria bacterium CG10_big_fil_rev_8_21_14_0_10_42_22</name>
    <dbReference type="NCBI Taxonomy" id="1974540"/>
    <lineage>
        <taxon>Bacteria</taxon>
        <taxon>Candidatus Colwelliibacteriota</taxon>
    </lineage>
</organism>
<accession>A0A2H0VG53</accession>
<keyword evidence="4 7" id="KW-0812">Transmembrane</keyword>
<dbReference type="Gene3D" id="1.20.120.1220">
    <property type="match status" value="1"/>
</dbReference>
<dbReference type="Pfam" id="PF06750">
    <property type="entry name" value="A24_N_bact"/>
    <property type="match status" value="1"/>
</dbReference>
<evidence type="ECO:0000256" key="5">
    <source>
        <dbReference type="ARBA" id="ARBA00022989"/>
    </source>
</evidence>
<keyword evidence="3" id="KW-1003">Cell membrane</keyword>
<name>A0A2H0VG53_9BACT</name>
<sequence length="289" mass="31902">MLRALIVSVFSAIAVFFFGTAIGSFLNVLASRYSEKTGFKKAFKGRSKCDQCKKTLRWYELVPILSYLFLLGKCRSCKKPIPWQYTLVELLAGFLALGVFIKLGAAPLALIWTTVLWALLLMSVIDIRLKIIPDTLVVLILILSVGKLIYQDIANLNTYIQTQKGVDLLGHYSILATSQNALINYVIAILVGIALFGGIYYFSRGKAMGLGDVKLVGALGFLIAWPDIIVALIMPFLIGSAVGVPLILSKKLKFKSSIPFGPYIAIGVILTFFFGYNIVNAYFEVFNFI</sequence>
<dbReference type="PANTHER" id="PTHR30487">
    <property type="entry name" value="TYPE 4 PREPILIN-LIKE PROTEINS LEADER PEPTIDE-PROCESSING ENZYME"/>
    <property type="match status" value="1"/>
</dbReference>
<feature type="transmembrane region" description="Helical" evidence="7">
    <location>
        <begin position="6"/>
        <end position="34"/>
    </location>
</feature>
<dbReference type="AlphaFoldDB" id="A0A2H0VG53"/>
<evidence type="ECO:0000313" key="10">
    <source>
        <dbReference type="EMBL" id="PIR98087.1"/>
    </source>
</evidence>
<feature type="transmembrane region" description="Helical" evidence="7">
    <location>
        <begin position="182"/>
        <end position="203"/>
    </location>
</feature>
<dbReference type="EMBL" id="PFAH01000005">
    <property type="protein sequence ID" value="PIR98087.1"/>
    <property type="molecule type" value="Genomic_DNA"/>
</dbReference>
<dbReference type="GO" id="GO:0005886">
    <property type="term" value="C:plasma membrane"/>
    <property type="evidence" value="ECO:0007669"/>
    <property type="project" value="UniProtKB-SubCell"/>
</dbReference>
<feature type="transmembrane region" description="Helical" evidence="7">
    <location>
        <begin position="131"/>
        <end position="150"/>
    </location>
</feature>
<dbReference type="Pfam" id="PF01478">
    <property type="entry name" value="Peptidase_A24"/>
    <property type="match status" value="1"/>
</dbReference>
<evidence type="ECO:0000259" key="9">
    <source>
        <dbReference type="Pfam" id="PF06750"/>
    </source>
</evidence>
<feature type="transmembrane region" description="Helical" evidence="7">
    <location>
        <begin position="108"/>
        <end position="125"/>
    </location>
</feature>
<gene>
    <name evidence="10" type="ORF">COT89_01460</name>
</gene>
<evidence type="ECO:0000256" key="2">
    <source>
        <dbReference type="ARBA" id="ARBA00005801"/>
    </source>
</evidence>
<comment type="similarity">
    <text evidence="2">Belongs to the peptidase A24 family.</text>
</comment>
<evidence type="ECO:0000256" key="6">
    <source>
        <dbReference type="ARBA" id="ARBA00023136"/>
    </source>
</evidence>
<evidence type="ECO:0000313" key="11">
    <source>
        <dbReference type="Proteomes" id="UP000231466"/>
    </source>
</evidence>
<proteinExistence type="inferred from homology"/>
<reference evidence="11" key="1">
    <citation type="submission" date="2017-09" db="EMBL/GenBank/DDBJ databases">
        <title>Depth-based differentiation of microbial function through sediment-hosted aquifers and enrichment of novel symbionts in the deep terrestrial subsurface.</title>
        <authorList>
            <person name="Probst A.J."/>
            <person name="Ladd B."/>
            <person name="Jarett J.K."/>
            <person name="Geller-Mcgrath D.E."/>
            <person name="Sieber C.M.K."/>
            <person name="Emerson J.B."/>
            <person name="Anantharaman K."/>
            <person name="Thomas B.C."/>
            <person name="Malmstrom R."/>
            <person name="Stieglmeier M."/>
            <person name="Klingl A."/>
            <person name="Woyke T."/>
            <person name="Ryan C.M."/>
            <person name="Banfield J.F."/>
        </authorList>
    </citation>
    <scope>NUCLEOTIDE SEQUENCE [LARGE SCALE GENOMIC DNA]</scope>
</reference>
<comment type="subcellular location">
    <subcellularLocation>
        <location evidence="1">Cell membrane</location>
        <topology evidence="1">Multi-pass membrane protein</topology>
    </subcellularLocation>
</comment>
<evidence type="ECO:0000259" key="8">
    <source>
        <dbReference type="Pfam" id="PF01478"/>
    </source>
</evidence>
<evidence type="ECO:0000256" key="3">
    <source>
        <dbReference type="ARBA" id="ARBA00022475"/>
    </source>
</evidence>
<dbReference type="GO" id="GO:0004190">
    <property type="term" value="F:aspartic-type endopeptidase activity"/>
    <property type="evidence" value="ECO:0007669"/>
    <property type="project" value="InterPro"/>
</dbReference>
<dbReference type="PANTHER" id="PTHR30487:SF0">
    <property type="entry name" value="PREPILIN LEADER PEPTIDASE_N-METHYLTRANSFERASE-RELATED"/>
    <property type="match status" value="1"/>
</dbReference>
<evidence type="ECO:0000256" key="7">
    <source>
        <dbReference type="SAM" id="Phobius"/>
    </source>
</evidence>
<feature type="domain" description="Prepilin type IV endopeptidase peptidase" evidence="8">
    <location>
        <begin position="115"/>
        <end position="243"/>
    </location>
</feature>
<dbReference type="InterPro" id="IPR050882">
    <property type="entry name" value="Prepilin_peptidase/N-MTase"/>
</dbReference>
<keyword evidence="5 7" id="KW-1133">Transmembrane helix</keyword>
<evidence type="ECO:0000256" key="1">
    <source>
        <dbReference type="ARBA" id="ARBA00004651"/>
    </source>
</evidence>
<feature type="transmembrane region" description="Helical" evidence="7">
    <location>
        <begin position="260"/>
        <end position="283"/>
    </location>
</feature>
<dbReference type="Proteomes" id="UP000231466">
    <property type="component" value="Unassembled WGS sequence"/>
</dbReference>
<comment type="caution">
    <text evidence="10">The sequence shown here is derived from an EMBL/GenBank/DDBJ whole genome shotgun (WGS) entry which is preliminary data.</text>
</comment>
<protein>
    <recommendedName>
        <fullName evidence="12">Prepilin peptidase</fullName>
    </recommendedName>
</protein>
<feature type="domain" description="Prepilin peptidase A24 N-terminal" evidence="9">
    <location>
        <begin position="18"/>
        <end position="102"/>
    </location>
</feature>